<dbReference type="Proteomes" id="UP000026915">
    <property type="component" value="Chromosome 10"/>
</dbReference>
<reference evidence="4 5" key="1">
    <citation type="journal article" date="2013" name="Genome Biol.">
        <title>The genome sequence of the most widely cultivated cacao type and its use to identify candidate genes regulating pod color.</title>
        <authorList>
            <person name="Motamayor J.C."/>
            <person name="Mockaitis K."/>
            <person name="Schmutz J."/>
            <person name="Haiminen N."/>
            <person name="Iii D.L."/>
            <person name="Cornejo O."/>
            <person name="Findley S.D."/>
            <person name="Zheng P."/>
            <person name="Utro F."/>
            <person name="Royaert S."/>
            <person name="Saski C."/>
            <person name="Jenkins J."/>
            <person name="Podicheti R."/>
            <person name="Zhao M."/>
            <person name="Scheffler B.E."/>
            <person name="Stack J.C."/>
            <person name="Feltus F.A."/>
            <person name="Mustiga G.M."/>
            <person name="Amores F."/>
            <person name="Phillips W."/>
            <person name="Marelli J.P."/>
            <person name="May G.D."/>
            <person name="Shapiro H."/>
            <person name="Ma J."/>
            <person name="Bustamante C.D."/>
            <person name="Schnell R.J."/>
            <person name="Main D."/>
            <person name="Gilbert D."/>
            <person name="Parida L."/>
            <person name="Kuhn D.N."/>
        </authorList>
    </citation>
    <scope>NUCLEOTIDE SEQUENCE [LARGE SCALE GENOMIC DNA]</scope>
    <source>
        <strain evidence="5">cv. Matina 1-6</strain>
    </source>
</reference>
<dbReference type="PROSITE" id="PS50006">
    <property type="entry name" value="FHA_DOMAIN"/>
    <property type="match status" value="1"/>
</dbReference>
<evidence type="ECO:0000256" key="2">
    <source>
        <dbReference type="SAM" id="MobiDB-lite"/>
    </source>
</evidence>
<keyword evidence="5" id="KW-1185">Reference proteome</keyword>
<proteinExistence type="inferred from homology"/>
<dbReference type="SMART" id="SM00240">
    <property type="entry name" value="FHA"/>
    <property type="match status" value="1"/>
</dbReference>
<dbReference type="CDD" id="cd22677">
    <property type="entry name" value="FHA_Kanadaptin"/>
    <property type="match status" value="1"/>
</dbReference>
<dbReference type="Pfam" id="PF10046">
    <property type="entry name" value="BLOC1_2"/>
    <property type="match status" value="1"/>
</dbReference>
<protein>
    <submittedName>
        <fullName evidence="4">SMAD/FHA domain-containing-like protein isoform 1</fullName>
    </submittedName>
</protein>
<gene>
    <name evidence="4" type="ORF">TCM_043950</name>
</gene>
<dbReference type="SUPFAM" id="SSF49879">
    <property type="entry name" value="SMAD/FHA domain"/>
    <property type="match status" value="1"/>
</dbReference>
<dbReference type="Gramene" id="EOY19163">
    <property type="protein sequence ID" value="EOY19163"/>
    <property type="gene ID" value="TCM_043950"/>
</dbReference>
<evidence type="ECO:0000313" key="5">
    <source>
        <dbReference type="Proteomes" id="UP000026915"/>
    </source>
</evidence>
<accession>A0A061FQM2</accession>
<dbReference type="AlphaFoldDB" id="A0A061FQM2"/>
<feature type="compositionally biased region" description="Low complexity" evidence="2">
    <location>
        <begin position="58"/>
        <end position="70"/>
    </location>
</feature>
<evidence type="ECO:0000313" key="4">
    <source>
        <dbReference type="EMBL" id="EOY19163.1"/>
    </source>
</evidence>
<dbReference type="HOGENOM" id="CLU_075686_0_0_1"/>
<dbReference type="EMBL" id="CM001888">
    <property type="protein sequence ID" value="EOY19163.1"/>
    <property type="molecule type" value="Genomic_DNA"/>
</dbReference>
<dbReference type="PANTHER" id="PTHR47882:SF1">
    <property type="entry name" value="BIOGENESIS OF LYSOSOME-RELATED ORGANELLES COMPLEX 1 SUBUNIT 2"/>
    <property type="match status" value="1"/>
</dbReference>
<dbReference type="Gene3D" id="2.60.200.20">
    <property type="match status" value="1"/>
</dbReference>
<organism evidence="4 5">
    <name type="scientific">Theobroma cacao</name>
    <name type="common">Cacao</name>
    <name type="synonym">Cocoa</name>
    <dbReference type="NCBI Taxonomy" id="3641"/>
    <lineage>
        <taxon>Eukaryota</taxon>
        <taxon>Viridiplantae</taxon>
        <taxon>Streptophyta</taxon>
        <taxon>Embryophyta</taxon>
        <taxon>Tracheophyta</taxon>
        <taxon>Spermatophyta</taxon>
        <taxon>Magnoliopsida</taxon>
        <taxon>eudicotyledons</taxon>
        <taxon>Gunneridae</taxon>
        <taxon>Pentapetalae</taxon>
        <taxon>rosids</taxon>
        <taxon>malvids</taxon>
        <taxon>Malvales</taxon>
        <taxon>Malvaceae</taxon>
        <taxon>Byttnerioideae</taxon>
        <taxon>Theobroma</taxon>
    </lineage>
</organism>
<dbReference type="InParanoid" id="A0A061FQM2"/>
<dbReference type="InterPro" id="IPR019269">
    <property type="entry name" value="BLOC1_su2"/>
</dbReference>
<name>A0A061FQM2_THECC</name>
<feature type="domain" description="FHA" evidence="3">
    <location>
        <begin position="106"/>
        <end position="156"/>
    </location>
</feature>
<evidence type="ECO:0000256" key="1">
    <source>
        <dbReference type="ARBA" id="ARBA00008468"/>
    </source>
</evidence>
<dbReference type="eggNOG" id="KOG4254">
    <property type="taxonomic scope" value="Eukaryota"/>
</dbReference>
<dbReference type="eggNOG" id="KOG1881">
    <property type="taxonomic scope" value="Eukaryota"/>
</dbReference>
<sequence>MTTTTGPQPRRNPNLLTEPELITQEESEPTTGKTSRDPPQNPPDQEMESTCDSEPNSVEKPSSSKHSSVPYAIPQWSEPPSHHFFLEVLEEGCVIDQLKVYEKGAYMFGSVDLCDVVLEHPTISRFHAVLQFRSSGQAYIYDLGSKHGTFINKSQVTRRTYVDVHVGDVIQFGRSSHLYIFQGPSELMPLKRNQNLGPAMADKELEVGDELAESLNDLSTSVSTMVKSELQGTNNILELLEKMNLKVAEEYKGFGDVASGLRVFVEQLKNKSGNFDEYVQQIDTIEQQVTEFEAVISVLDRYVSLLESKVQSVYQHPPP</sequence>
<evidence type="ECO:0000259" key="3">
    <source>
        <dbReference type="PROSITE" id="PS50006"/>
    </source>
</evidence>
<dbReference type="FunFam" id="2.60.200.20:FF:000053">
    <property type="entry name" value="Os06g0275900 protein"/>
    <property type="match status" value="1"/>
</dbReference>
<comment type="similarity">
    <text evidence="1">Belongs to the BLOC1S2 family.</text>
</comment>
<dbReference type="InterPro" id="IPR000253">
    <property type="entry name" value="FHA_dom"/>
</dbReference>
<dbReference type="PANTHER" id="PTHR47882">
    <property type="entry name" value="BIOGENESIS OF LYSOSOME-RELATED ORGANELLES COMPLEX 1 SUBUNIT 2"/>
    <property type="match status" value="1"/>
</dbReference>
<dbReference type="Pfam" id="PF00498">
    <property type="entry name" value="FHA"/>
    <property type="match status" value="1"/>
</dbReference>
<feature type="region of interest" description="Disordered" evidence="2">
    <location>
        <begin position="1"/>
        <end position="73"/>
    </location>
</feature>
<dbReference type="InterPro" id="IPR008984">
    <property type="entry name" value="SMAD_FHA_dom_sf"/>
</dbReference>